<reference evidence="2 3" key="1">
    <citation type="submission" date="2023-10" db="EMBL/GenBank/DDBJ databases">
        <title>Marine bacteria isolated from horseshoe crab.</title>
        <authorList>
            <person name="Cheng T.H."/>
        </authorList>
    </citation>
    <scope>NUCLEOTIDE SEQUENCE [LARGE SCALE GENOMIC DNA]</scope>
    <source>
        <strain evidence="2 3">HSC6</strain>
    </source>
</reference>
<evidence type="ECO:0000256" key="1">
    <source>
        <dbReference type="SAM" id="SignalP"/>
    </source>
</evidence>
<feature type="chain" id="PRO_5047219523" description="Avidin" evidence="1">
    <location>
        <begin position="23"/>
        <end position="120"/>
    </location>
</feature>
<evidence type="ECO:0008006" key="4">
    <source>
        <dbReference type="Google" id="ProtNLM"/>
    </source>
</evidence>
<gene>
    <name evidence="2" type="ORF">R2X38_04865</name>
</gene>
<keyword evidence="1" id="KW-0732">Signal</keyword>
<protein>
    <recommendedName>
        <fullName evidence="4">Avidin</fullName>
    </recommendedName>
</protein>
<name>A0ABU3ZE02_9GAMM</name>
<evidence type="ECO:0000313" key="3">
    <source>
        <dbReference type="Proteomes" id="UP001186452"/>
    </source>
</evidence>
<accession>A0ABU3ZE02</accession>
<dbReference type="EMBL" id="JAWJZI010000002">
    <property type="protein sequence ID" value="MDV5168332.1"/>
    <property type="molecule type" value="Genomic_DNA"/>
</dbReference>
<dbReference type="Proteomes" id="UP001186452">
    <property type="component" value="Unassembled WGS sequence"/>
</dbReference>
<proteinExistence type="predicted"/>
<feature type="signal peptide" evidence="1">
    <location>
        <begin position="1"/>
        <end position="22"/>
    </location>
</feature>
<sequence length="120" mass="13433">MKFKIMKYILLLSLFLSLPVNAQIVSTKIGQIDKMFAYDDYGAVAGRNGSDIVVWTVTGLAACEHGVWLTPAAPGYSTITSFLLTAYTTKQKVRFQVYNDIIWKGSTKFNFCQIDSISFE</sequence>
<dbReference type="RefSeq" id="WP_317521029.1">
    <property type="nucleotide sequence ID" value="NZ_JAWJZI010000002.1"/>
</dbReference>
<organism evidence="2 3">
    <name type="scientific">Photobacterium rosenbergii</name>
    <dbReference type="NCBI Taxonomy" id="294936"/>
    <lineage>
        <taxon>Bacteria</taxon>
        <taxon>Pseudomonadati</taxon>
        <taxon>Pseudomonadota</taxon>
        <taxon>Gammaproteobacteria</taxon>
        <taxon>Vibrionales</taxon>
        <taxon>Vibrionaceae</taxon>
        <taxon>Photobacterium</taxon>
    </lineage>
</organism>
<evidence type="ECO:0000313" key="2">
    <source>
        <dbReference type="EMBL" id="MDV5168332.1"/>
    </source>
</evidence>
<keyword evidence="3" id="KW-1185">Reference proteome</keyword>
<comment type="caution">
    <text evidence="2">The sequence shown here is derived from an EMBL/GenBank/DDBJ whole genome shotgun (WGS) entry which is preliminary data.</text>
</comment>